<evidence type="ECO:0000256" key="2">
    <source>
        <dbReference type="ARBA" id="ARBA00007020"/>
    </source>
</evidence>
<gene>
    <name evidence="11" type="ORF">AB1Y20_001810</name>
</gene>
<keyword evidence="5" id="KW-0999">Mitochondrion inner membrane</keyword>
<evidence type="ECO:0000256" key="10">
    <source>
        <dbReference type="SAM" id="Phobius"/>
    </source>
</evidence>
<sequence length="188" mass="20863">MVAATRLTLYRFRWVKELRLLLRLKVLQAGLMMGSIVPVSMVLATEQLAPSHVILTTGLMGGAFGMVRSLSWYCRRLAGEISWKEGTLRVSTLTMWGHRHDEYITEKRLSELGFSAERTEGNDQIPPEGLLNLTLDEHTFLLFNSERHIKDPQALGRLASGKLPFEHKASTSPAEPTAKLDSSASSGG</sequence>
<evidence type="ECO:0000256" key="4">
    <source>
        <dbReference type="ARBA" id="ARBA00022692"/>
    </source>
</evidence>
<reference evidence="11 12" key="1">
    <citation type="journal article" date="2024" name="Science">
        <title>Giant polyketide synthase enzymes in the biosynthesis of giant marine polyether toxins.</title>
        <authorList>
            <person name="Fallon T.R."/>
            <person name="Shende V.V."/>
            <person name="Wierzbicki I.H."/>
            <person name="Pendleton A.L."/>
            <person name="Watervoot N.F."/>
            <person name="Auber R.P."/>
            <person name="Gonzalez D.J."/>
            <person name="Wisecaver J.H."/>
            <person name="Moore B.S."/>
        </authorList>
    </citation>
    <scope>NUCLEOTIDE SEQUENCE [LARGE SCALE GENOMIC DNA]</scope>
    <source>
        <strain evidence="11 12">12B1</strain>
    </source>
</reference>
<keyword evidence="6 10" id="KW-1133">Transmembrane helix</keyword>
<evidence type="ECO:0000256" key="5">
    <source>
        <dbReference type="ARBA" id="ARBA00022792"/>
    </source>
</evidence>
<comment type="similarity">
    <text evidence="2">Belongs to the TMEM186 family.</text>
</comment>
<dbReference type="Proteomes" id="UP001515480">
    <property type="component" value="Unassembled WGS sequence"/>
</dbReference>
<keyword evidence="4 10" id="KW-0812">Transmembrane</keyword>
<dbReference type="EMBL" id="JBGBPQ010000001">
    <property type="protein sequence ID" value="KAL1530919.1"/>
    <property type="molecule type" value="Genomic_DNA"/>
</dbReference>
<evidence type="ECO:0000256" key="6">
    <source>
        <dbReference type="ARBA" id="ARBA00022989"/>
    </source>
</evidence>
<evidence type="ECO:0000256" key="9">
    <source>
        <dbReference type="SAM" id="MobiDB-lite"/>
    </source>
</evidence>
<evidence type="ECO:0000256" key="7">
    <source>
        <dbReference type="ARBA" id="ARBA00023128"/>
    </source>
</evidence>
<dbReference type="PANTHER" id="PTHR13603:SF1">
    <property type="entry name" value="TRANSMEMBRANE PROTEIN 186"/>
    <property type="match status" value="1"/>
</dbReference>
<evidence type="ECO:0000256" key="1">
    <source>
        <dbReference type="ARBA" id="ARBA00004448"/>
    </source>
</evidence>
<evidence type="ECO:0000313" key="11">
    <source>
        <dbReference type="EMBL" id="KAL1530919.1"/>
    </source>
</evidence>
<dbReference type="GO" id="GO:0005743">
    <property type="term" value="C:mitochondrial inner membrane"/>
    <property type="evidence" value="ECO:0007669"/>
    <property type="project" value="UniProtKB-SubCell"/>
</dbReference>
<keyword evidence="7" id="KW-0496">Mitochondrion</keyword>
<dbReference type="PANTHER" id="PTHR13603">
    <property type="entry name" value="TRANSMEMBRANE PROTEIN 186"/>
    <property type="match status" value="1"/>
</dbReference>
<protein>
    <recommendedName>
        <fullName evidence="3">Transmembrane protein 186</fullName>
    </recommendedName>
</protein>
<evidence type="ECO:0000313" key="12">
    <source>
        <dbReference type="Proteomes" id="UP001515480"/>
    </source>
</evidence>
<feature type="compositionally biased region" description="Polar residues" evidence="9">
    <location>
        <begin position="170"/>
        <end position="188"/>
    </location>
</feature>
<feature type="transmembrane region" description="Helical" evidence="10">
    <location>
        <begin position="49"/>
        <end position="67"/>
    </location>
</feature>
<keyword evidence="12" id="KW-1185">Reference proteome</keyword>
<feature type="region of interest" description="Disordered" evidence="9">
    <location>
        <begin position="160"/>
        <end position="188"/>
    </location>
</feature>
<organism evidence="11 12">
    <name type="scientific">Prymnesium parvum</name>
    <name type="common">Toxic golden alga</name>
    <dbReference type="NCBI Taxonomy" id="97485"/>
    <lineage>
        <taxon>Eukaryota</taxon>
        <taxon>Haptista</taxon>
        <taxon>Haptophyta</taxon>
        <taxon>Prymnesiophyceae</taxon>
        <taxon>Prymnesiales</taxon>
        <taxon>Prymnesiaceae</taxon>
        <taxon>Prymnesium</taxon>
    </lineage>
</organism>
<dbReference type="InterPro" id="IPR026571">
    <property type="entry name" value="Tmem186"/>
</dbReference>
<evidence type="ECO:0000256" key="3">
    <source>
        <dbReference type="ARBA" id="ARBA00014604"/>
    </source>
</evidence>
<name>A0AB34KE91_PRYPA</name>
<comment type="subcellular location">
    <subcellularLocation>
        <location evidence="1">Mitochondrion inner membrane</location>
        <topology evidence="1">Multi-pass membrane protein</topology>
    </subcellularLocation>
</comment>
<keyword evidence="8 10" id="KW-0472">Membrane</keyword>
<feature type="transmembrane region" description="Helical" evidence="10">
    <location>
        <begin position="20"/>
        <end position="43"/>
    </location>
</feature>
<evidence type="ECO:0000256" key="8">
    <source>
        <dbReference type="ARBA" id="ARBA00023136"/>
    </source>
</evidence>
<comment type="caution">
    <text evidence="11">The sequence shown here is derived from an EMBL/GenBank/DDBJ whole genome shotgun (WGS) entry which is preliminary data.</text>
</comment>
<accession>A0AB34KE91</accession>
<proteinExistence type="inferred from homology"/>
<dbReference type="AlphaFoldDB" id="A0AB34KE91"/>